<feature type="domain" description="Putative nitroreductase TM1586" evidence="1">
    <location>
        <begin position="6"/>
        <end position="237"/>
    </location>
</feature>
<keyword evidence="3" id="KW-1185">Reference proteome</keyword>
<dbReference type="InterPro" id="IPR000415">
    <property type="entry name" value="Nitroreductase-like"/>
</dbReference>
<dbReference type="RefSeq" id="WP_154440013.1">
    <property type="nucleotide sequence ID" value="NZ_JAHLPJ010000001.1"/>
</dbReference>
<proteinExistence type="predicted"/>
<organism evidence="2 3">
    <name type="scientific">Tissierella pigra</name>
    <dbReference type="NCBI Taxonomy" id="2607614"/>
    <lineage>
        <taxon>Bacteria</taxon>
        <taxon>Bacillati</taxon>
        <taxon>Bacillota</taxon>
        <taxon>Tissierellia</taxon>
        <taxon>Tissierellales</taxon>
        <taxon>Tissierellaceae</taxon>
        <taxon>Tissierella</taxon>
    </lineage>
</organism>
<evidence type="ECO:0000313" key="2">
    <source>
        <dbReference type="EMBL" id="MSU01603.1"/>
    </source>
</evidence>
<reference evidence="2 3" key="1">
    <citation type="submission" date="2019-09" db="EMBL/GenBank/DDBJ databases">
        <title>In-depth cultivation of the pig gut microbiome towards novel bacterial diversity and tailored functional studies.</title>
        <authorList>
            <person name="Wylensek D."/>
            <person name="Hitch T.C.A."/>
            <person name="Clavel T."/>
        </authorList>
    </citation>
    <scope>NUCLEOTIDE SEQUENCE [LARGE SCALE GENOMIC DNA]</scope>
    <source>
        <strain evidence="2 3">WCA3-693-APC-4?</strain>
    </source>
</reference>
<evidence type="ECO:0000259" key="1">
    <source>
        <dbReference type="Pfam" id="PF14512"/>
    </source>
</evidence>
<dbReference type="GO" id="GO:0016491">
    <property type="term" value="F:oxidoreductase activity"/>
    <property type="evidence" value="ECO:0007669"/>
    <property type="project" value="InterPro"/>
</dbReference>
<gene>
    <name evidence="2" type="ORF">FYJ83_09010</name>
</gene>
<accession>A0A6N7XVY3</accession>
<dbReference type="Gene3D" id="3.40.109.30">
    <property type="entry name" value="putative nitroreductase (tm1586), domain 2"/>
    <property type="match status" value="1"/>
</dbReference>
<dbReference type="EMBL" id="VUNQ01000016">
    <property type="protein sequence ID" value="MSU01603.1"/>
    <property type="molecule type" value="Genomic_DNA"/>
</dbReference>
<dbReference type="Pfam" id="PF14512">
    <property type="entry name" value="TM1586_NiRdase"/>
    <property type="match status" value="1"/>
</dbReference>
<dbReference type="SUPFAM" id="SSF55469">
    <property type="entry name" value="FMN-dependent nitroreductase-like"/>
    <property type="match status" value="2"/>
</dbReference>
<sequence>MLMTNFLRERKSIREFKNKKIDVDVLAELKSYLNSIENDDGSGYIRFRLYEYGENLYKELKGIGGYSGVMIESPHYIGLELINNQEDTIIYGAYYMEKIITKLNSLGIDTCWVSIGDADEGQKEKIFGEIIGKINYILAIGYGKPRNPFINESISHRIGVEDLVFVDKIGNSPKADELENRGLDDLFYYIRFAPSAFNNQPWRFLLKKDRVSLLIKYNDKEKPSLMDAGIVMYYFEYLANSIGINSKWELIKDMTVEDENTHYKYIGEFKL</sequence>
<name>A0A6N7XVY3_9FIRM</name>
<dbReference type="InterPro" id="IPR029478">
    <property type="entry name" value="TM1586_NiRdase"/>
</dbReference>
<dbReference type="Gene3D" id="3.40.109.10">
    <property type="entry name" value="NADH Oxidase"/>
    <property type="match status" value="1"/>
</dbReference>
<dbReference type="AlphaFoldDB" id="A0A6N7XVY3"/>
<protein>
    <submittedName>
        <fullName evidence="2">Nitroreductase</fullName>
    </submittedName>
</protein>
<dbReference type="Proteomes" id="UP000469523">
    <property type="component" value="Unassembled WGS sequence"/>
</dbReference>
<comment type="caution">
    <text evidence="2">The sequence shown here is derived from an EMBL/GenBank/DDBJ whole genome shotgun (WGS) entry which is preliminary data.</text>
</comment>
<evidence type="ECO:0000313" key="3">
    <source>
        <dbReference type="Proteomes" id="UP000469523"/>
    </source>
</evidence>